<dbReference type="RefSeq" id="WP_139183115.1">
    <property type="nucleotide sequence ID" value="NZ_CP048813.1"/>
</dbReference>
<dbReference type="Proteomes" id="UP000183263">
    <property type="component" value="Unassembled WGS sequence"/>
</dbReference>
<dbReference type="OrthoDB" id="4532341at2"/>
<dbReference type="Pfam" id="PF14011">
    <property type="entry name" value="ESX-1_EspG"/>
    <property type="match status" value="1"/>
</dbReference>
<evidence type="ECO:0000313" key="5">
    <source>
        <dbReference type="EMBL" id="SDH19183.1"/>
    </source>
</evidence>
<keyword evidence="4" id="KW-0143">Chaperone</keyword>
<reference evidence="5 6" key="1">
    <citation type="submission" date="2016-10" db="EMBL/GenBank/DDBJ databases">
        <authorList>
            <person name="de Groot N.N."/>
        </authorList>
    </citation>
    <scope>NUCLEOTIDE SEQUENCE [LARGE SCALE GENOMIC DNA]</scope>
    <source>
        <strain evidence="5 6">DSM 44892</strain>
    </source>
</reference>
<comment type="subcellular location">
    <subcellularLocation>
        <location evidence="1">Cytoplasm</location>
    </subcellularLocation>
</comment>
<evidence type="ECO:0000256" key="1">
    <source>
        <dbReference type="ARBA" id="ARBA00004496"/>
    </source>
</evidence>
<accession>A0A1G8AE76</accession>
<evidence type="ECO:0000256" key="3">
    <source>
        <dbReference type="ARBA" id="ARBA00022490"/>
    </source>
</evidence>
<evidence type="ECO:0000313" key="6">
    <source>
        <dbReference type="Proteomes" id="UP000183263"/>
    </source>
</evidence>
<proteinExistence type="inferred from homology"/>
<sequence length="254" mass="26879">MAETSWEMSALEFVVAWESLGRGRLPFPLAFREHRARSEQDLERRRAEAAEVLRDRYGDDLYRALATLAEPVVRVAVCGFAGPHSERMIRAHAGIGHRTSVAVVQAPGSGPDSGGDVVLSEHVGYGASSALVAAMPGVGAGRDRGIAVPRNRSAGPDGGTGAETDPDEAALFFNRAHSSFGEIAVARAGGGGSRTPLDGTVLQWIDYADDGRYLILHTQEIVARPASAGAVATEIDRLVRGVLEEQARQADGRA</sequence>
<evidence type="ECO:0000256" key="4">
    <source>
        <dbReference type="ARBA" id="ARBA00023186"/>
    </source>
</evidence>
<protein>
    <submittedName>
        <fullName evidence="5">EspG family protein</fullName>
    </submittedName>
</protein>
<gene>
    <name evidence="5" type="ORF">SAMN05444695_101398</name>
</gene>
<evidence type="ECO:0000256" key="2">
    <source>
        <dbReference type="ARBA" id="ARBA00006411"/>
    </source>
</evidence>
<comment type="similarity">
    <text evidence="2">Belongs to the EspG family.</text>
</comment>
<keyword evidence="3" id="KW-0963">Cytoplasm</keyword>
<keyword evidence="6" id="KW-1185">Reference proteome</keyword>
<name>A0A1G8AE76_9NOCA</name>
<dbReference type="EMBL" id="FNDN01000001">
    <property type="protein sequence ID" value="SDH19183.1"/>
    <property type="molecule type" value="Genomic_DNA"/>
</dbReference>
<dbReference type="AlphaFoldDB" id="A0A1G8AE76"/>
<organism evidence="5 6">
    <name type="scientific">Rhodococcus triatomae</name>
    <dbReference type="NCBI Taxonomy" id="300028"/>
    <lineage>
        <taxon>Bacteria</taxon>
        <taxon>Bacillati</taxon>
        <taxon>Actinomycetota</taxon>
        <taxon>Actinomycetes</taxon>
        <taxon>Mycobacteriales</taxon>
        <taxon>Nocardiaceae</taxon>
        <taxon>Rhodococcus</taxon>
    </lineage>
</organism>
<dbReference type="InterPro" id="IPR025734">
    <property type="entry name" value="EspG"/>
</dbReference>